<evidence type="ECO:0000313" key="3">
    <source>
        <dbReference type="EMBL" id="QEG35953.1"/>
    </source>
</evidence>
<dbReference type="InterPro" id="IPR059226">
    <property type="entry name" value="Choice_anch_Q_dom"/>
</dbReference>
<dbReference type="InterPro" id="IPR011050">
    <property type="entry name" value="Pectin_lyase_fold/virulence"/>
</dbReference>
<dbReference type="EMBL" id="CP042913">
    <property type="protein sequence ID" value="QEG35953.1"/>
    <property type="molecule type" value="Genomic_DNA"/>
</dbReference>
<dbReference type="InterPro" id="IPR012334">
    <property type="entry name" value="Pectin_lyas_fold"/>
</dbReference>
<protein>
    <recommendedName>
        <fullName evidence="1">Probable pectate lyase C</fullName>
    </recommendedName>
</protein>
<dbReference type="OrthoDB" id="292920at2"/>
<evidence type="ECO:0000256" key="2">
    <source>
        <dbReference type="SAM" id="MobiDB-lite"/>
    </source>
</evidence>
<evidence type="ECO:0000313" key="4">
    <source>
        <dbReference type="Proteomes" id="UP000323917"/>
    </source>
</evidence>
<dbReference type="PROSITE" id="PS00018">
    <property type="entry name" value="EF_HAND_1"/>
    <property type="match status" value="1"/>
</dbReference>
<organism evidence="3 4">
    <name type="scientific">Bythopirellula goksoeyrii</name>
    <dbReference type="NCBI Taxonomy" id="1400387"/>
    <lineage>
        <taxon>Bacteria</taxon>
        <taxon>Pseudomonadati</taxon>
        <taxon>Planctomycetota</taxon>
        <taxon>Planctomycetia</taxon>
        <taxon>Pirellulales</taxon>
        <taxon>Lacipirellulaceae</taxon>
        <taxon>Bythopirellula</taxon>
    </lineage>
</organism>
<dbReference type="KEGG" id="bgok:Pr1d_32610"/>
<dbReference type="InterPro" id="IPR006626">
    <property type="entry name" value="PbH1"/>
</dbReference>
<dbReference type="Proteomes" id="UP000323917">
    <property type="component" value="Chromosome"/>
</dbReference>
<gene>
    <name evidence="3" type="ORF">Pr1d_32610</name>
</gene>
<accession>A0A5B9QPQ7</accession>
<sequence>MAHSPSLRRATCGSRRLCFEPLEDRRMLAIFVDTLIDEADGSITDGDISLRDAIALAPAGETIGFVSGGAINLTLGELVIDKDLTIAAASGLQLTIDAQNNSRIFNITGGNVGISSLTLTRGRADDPFGGAGGAIRNQGSLTITSSTITSSYAYFGGGIANVRGGTLTITGSTISENFAFLYGGGVFFDGLTFTEDSMSIIGSTISGNTAREQGGGVYAYAFPSTDKENAPIVILDSTITGNAATDENNGYGGSGGGVLLRRALSPVISGSLISNNSARIGGGIIQAAYSELTIADSTISDNTASSESPILAAVGGGVLISSLRRASITGSTISGNVADVGGGINNYGSLVASGSTISDNTAVNSGGGIFNSTVSGELTIVESTISGNNVTDNLGAGGGIFNDGGTLNIERSTLRGNSAGALAPGGGIFNSAGTANVVNSTLSGNSAGLGQGGGGIWNQATLNVRHSTVTDNSGFSVGGILNYTGGTATLSHSILAGNSVGSLGATRDISNQGTIVVDDYNLFGAAAYSTANSLGGLTPGATDIVATSNGTLPTPLASIIDTTLADNGGPTLTHALAAGSPAINAGDPAFSTPPDSDQRGLPFVRQSGPRIDIGAIEDHPQLLIVTTLNDESNGTGEFSLREAIETANMNMGADVISFDPGLAGGTIDLTLGELDITDNVTIVGLGANQLTIDGGGNSRVFDIGLNKSANISGLTITGGVADNGAGIRSAGNTNVTLTAMVVTGNVATQDGGGVFSFSNLTIVDSTISGNTAGDDGGGLWIYNDDENFVERAVISNSTISGNTATGSGGGIYVDFGKTLIRHSTITQNTAAVGDGVLSRASSLVNTRFRSTIVADNTDNDDVASVGFGLSSILSDGYNLVGGGNSNGRFIATGDQSGVFDPQLLPLSDYGGPTPTHALLLGGPAHDAGDPADVAGQGIVRTFDHRRSGFDRVKGAAIDIGAFEVQEAAVDSADFDDDGDVDGRDFLSWQRGLGTPNAQKADGDADNDLDVDGDDLGVWQGQYGIVPPLVVLSQESSAEHPEPESGSKFSDVGSQLSTLNSPLSNTELIDLALAMEWMDQAESEGNFFVEVQPSENEAVRDAVFARGDVLSTSVLSAEYESLAAGSDDEKTGKEAWLAEELLERVFR</sequence>
<feature type="region of interest" description="Disordered" evidence="2">
    <location>
        <begin position="986"/>
        <end position="1007"/>
    </location>
</feature>
<dbReference type="SMART" id="SM00710">
    <property type="entry name" value="PbH1"/>
    <property type="match status" value="11"/>
</dbReference>
<keyword evidence="4" id="KW-1185">Reference proteome</keyword>
<dbReference type="PANTHER" id="PTHR11319">
    <property type="entry name" value="G PROTEIN-COUPLED RECEPTOR-RELATED"/>
    <property type="match status" value="1"/>
</dbReference>
<dbReference type="AlphaFoldDB" id="A0A5B9QPQ7"/>
<dbReference type="InterPro" id="IPR018247">
    <property type="entry name" value="EF_Hand_1_Ca_BS"/>
</dbReference>
<name>A0A5B9QPQ7_9BACT</name>
<proteinExistence type="predicted"/>
<dbReference type="SUPFAM" id="SSF51126">
    <property type="entry name" value="Pectin lyase-like"/>
    <property type="match status" value="3"/>
</dbReference>
<dbReference type="Gene3D" id="2.160.20.10">
    <property type="entry name" value="Single-stranded right-handed beta-helix, Pectin lyase-like"/>
    <property type="match status" value="1"/>
</dbReference>
<reference evidence="3 4" key="1">
    <citation type="submission" date="2019-08" db="EMBL/GenBank/DDBJ databases">
        <title>Deep-cultivation of Planctomycetes and their phenomic and genomic characterization uncovers novel biology.</title>
        <authorList>
            <person name="Wiegand S."/>
            <person name="Jogler M."/>
            <person name="Boedeker C."/>
            <person name="Pinto D."/>
            <person name="Vollmers J."/>
            <person name="Rivas-Marin E."/>
            <person name="Kohn T."/>
            <person name="Peeters S.H."/>
            <person name="Heuer A."/>
            <person name="Rast P."/>
            <person name="Oberbeckmann S."/>
            <person name="Bunk B."/>
            <person name="Jeske O."/>
            <person name="Meyerdierks A."/>
            <person name="Storesund J.E."/>
            <person name="Kallscheuer N."/>
            <person name="Luecker S."/>
            <person name="Lage O.M."/>
            <person name="Pohl T."/>
            <person name="Merkel B.J."/>
            <person name="Hornburger P."/>
            <person name="Mueller R.-W."/>
            <person name="Bruemmer F."/>
            <person name="Labrenz M."/>
            <person name="Spormann A.M."/>
            <person name="Op den Camp H."/>
            <person name="Overmann J."/>
            <person name="Amann R."/>
            <person name="Jetten M.S.M."/>
            <person name="Mascher T."/>
            <person name="Medema M.H."/>
            <person name="Devos D.P."/>
            <person name="Kaster A.-K."/>
            <person name="Ovreas L."/>
            <person name="Rohde M."/>
            <person name="Galperin M.Y."/>
            <person name="Jogler C."/>
        </authorList>
    </citation>
    <scope>NUCLEOTIDE SEQUENCE [LARGE SCALE GENOMIC DNA]</scope>
    <source>
        <strain evidence="3 4">Pr1d</strain>
    </source>
</reference>
<dbReference type="RefSeq" id="WP_148074385.1">
    <property type="nucleotide sequence ID" value="NZ_CP042913.1"/>
</dbReference>
<dbReference type="NCBIfam" id="NF041518">
    <property type="entry name" value="choice_anch_Q"/>
    <property type="match status" value="2"/>
</dbReference>
<dbReference type="PANTHER" id="PTHR11319:SF35">
    <property type="entry name" value="OUTER MEMBRANE PROTEIN PMPC-RELATED"/>
    <property type="match status" value="1"/>
</dbReference>
<evidence type="ECO:0000256" key="1">
    <source>
        <dbReference type="ARBA" id="ARBA00016512"/>
    </source>
</evidence>
<feature type="region of interest" description="Disordered" evidence="2">
    <location>
        <begin position="1033"/>
        <end position="1052"/>
    </location>
</feature>